<organism evidence="1 2">
    <name type="scientific">Patella caerulea</name>
    <name type="common">Rayed Mediterranean limpet</name>
    <dbReference type="NCBI Taxonomy" id="87958"/>
    <lineage>
        <taxon>Eukaryota</taxon>
        <taxon>Metazoa</taxon>
        <taxon>Spiralia</taxon>
        <taxon>Lophotrochozoa</taxon>
        <taxon>Mollusca</taxon>
        <taxon>Gastropoda</taxon>
        <taxon>Patellogastropoda</taxon>
        <taxon>Patelloidea</taxon>
        <taxon>Patellidae</taxon>
        <taxon>Patella</taxon>
    </lineage>
</organism>
<evidence type="ECO:0000313" key="1">
    <source>
        <dbReference type="EMBL" id="KAK6178670.1"/>
    </source>
</evidence>
<dbReference type="EMBL" id="JAZGQO010000008">
    <property type="protein sequence ID" value="KAK6178670.1"/>
    <property type="molecule type" value="Genomic_DNA"/>
</dbReference>
<proteinExistence type="predicted"/>
<gene>
    <name evidence="1" type="ORF">SNE40_011197</name>
</gene>
<dbReference type="Proteomes" id="UP001347796">
    <property type="component" value="Unassembled WGS sequence"/>
</dbReference>
<sequence length="137" mass="15970">MNTEMVWYHWERQLESDGKVRKNLLTKNGTVREAVEELISDVTKPVQGSSFFKHAFQGNWQQNQFLSLKSNLPIDVVLMVVDFGKNRNIHHQDQAKSDYFASKQATVHPVVMFYRSKDIPDLTVRDAMVFVNKRLET</sequence>
<keyword evidence="2" id="KW-1185">Reference proteome</keyword>
<protein>
    <submittedName>
        <fullName evidence="1">Uncharacterized protein</fullName>
    </submittedName>
</protein>
<reference evidence="1 2" key="1">
    <citation type="submission" date="2024-01" db="EMBL/GenBank/DDBJ databases">
        <title>The genome of the rayed Mediterranean limpet Patella caerulea (Linnaeus, 1758).</title>
        <authorList>
            <person name="Anh-Thu Weber A."/>
            <person name="Halstead-Nussloch G."/>
        </authorList>
    </citation>
    <scope>NUCLEOTIDE SEQUENCE [LARGE SCALE GENOMIC DNA]</scope>
    <source>
        <strain evidence="1">AATW-2023a</strain>
        <tissue evidence="1">Whole specimen</tissue>
    </source>
</reference>
<dbReference type="PANTHER" id="PTHR46601:SF1">
    <property type="entry name" value="ADF-H DOMAIN-CONTAINING PROTEIN"/>
    <property type="match status" value="1"/>
</dbReference>
<name>A0AAN8JNL5_PATCE</name>
<dbReference type="PANTHER" id="PTHR46601">
    <property type="entry name" value="ULP_PROTEASE DOMAIN-CONTAINING PROTEIN"/>
    <property type="match status" value="1"/>
</dbReference>
<accession>A0AAN8JNL5</accession>
<dbReference type="AlphaFoldDB" id="A0AAN8JNL5"/>
<comment type="caution">
    <text evidence="1">The sequence shown here is derived from an EMBL/GenBank/DDBJ whole genome shotgun (WGS) entry which is preliminary data.</text>
</comment>
<evidence type="ECO:0000313" key="2">
    <source>
        <dbReference type="Proteomes" id="UP001347796"/>
    </source>
</evidence>